<dbReference type="AlphaFoldDB" id="A0AAV5T9V1"/>
<proteinExistence type="predicted"/>
<organism evidence="2 3">
    <name type="scientific">Pristionchus entomophagus</name>
    <dbReference type="NCBI Taxonomy" id="358040"/>
    <lineage>
        <taxon>Eukaryota</taxon>
        <taxon>Metazoa</taxon>
        <taxon>Ecdysozoa</taxon>
        <taxon>Nematoda</taxon>
        <taxon>Chromadorea</taxon>
        <taxon>Rhabditida</taxon>
        <taxon>Rhabditina</taxon>
        <taxon>Diplogasteromorpha</taxon>
        <taxon>Diplogasteroidea</taxon>
        <taxon>Neodiplogasteridae</taxon>
        <taxon>Pristionchus</taxon>
    </lineage>
</organism>
<reference evidence="2" key="1">
    <citation type="submission" date="2023-10" db="EMBL/GenBank/DDBJ databases">
        <title>Genome assembly of Pristionchus species.</title>
        <authorList>
            <person name="Yoshida K."/>
            <person name="Sommer R.J."/>
        </authorList>
    </citation>
    <scope>NUCLEOTIDE SEQUENCE</scope>
    <source>
        <strain evidence="2">RS0144</strain>
    </source>
</reference>
<keyword evidence="3" id="KW-1185">Reference proteome</keyword>
<dbReference type="Proteomes" id="UP001432027">
    <property type="component" value="Unassembled WGS sequence"/>
</dbReference>
<dbReference type="EMBL" id="BTSX01000004">
    <property type="protein sequence ID" value="GMS91717.1"/>
    <property type="molecule type" value="Genomic_DNA"/>
</dbReference>
<feature type="non-terminal residue" evidence="2">
    <location>
        <position position="1"/>
    </location>
</feature>
<comment type="caution">
    <text evidence="2">The sequence shown here is derived from an EMBL/GenBank/DDBJ whole genome shotgun (WGS) entry which is preliminary data.</text>
</comment>
<sequence length="138" mass="15980">DHSEDGECPSSPERPEVVKMNSGCFVLDLNGNEEDDVVLNLSNSQSIEEENVENDDNHSSKKDTKKAKWRRSAIARVMKIDGDEEEIVKVEKKMKDYRRKSQCFNCNGEHNIKTCPVPKNVRRIRENREAFQKDRAKE</sequence>
<gene>
    <name evidence="2" type="ORF">PENTCL1PPCAC_13892</name>
</gene>
<accession>A0AAV5T9V1</accession>
<protein>
    <submittedName>
        <fullName evidence="2">Uncharacterized protein</fullName>
    </submittedName>
</protein>
<evidence type="ECO:0000256" key="1">
    <source>
        <dbReference type="SAM" id="MobiDB-lite"/>
    </source>
</evidence>
<feature type="non-terminal residue" evidence="2">
    <location>
        <position position="138"/>
    </location>
</feature>
<feature type="region of interest" description="Disordered" evidence="1">
    <location>
        <begin position="44"/>
        <end position="67"/>
    </location>
</feature>
<name>A0AAV5T9V1_9BILA</name>
<evidence type="ECO:0000313" key="3">
    <source>
        <dbReference type="Proteomes" id="UP001432027"/>
    </source>
</evidence>
<evidence type="ECO:0000313" key="2">
    <source>
        <dbReference type="EMBL" id="GMS91717.1"/>
    </source>
</evidence>